<evidence type="ECO:0000256" key="9">
    <source>
        <dbReference type="ARBA" id="ARBA00023180"/>
    </source>
</evidence>
<name>A0AAE0EPK8_9CHLO</name>
<evidence type="ECO:0000256" key="1">
    <source>
        <dbReference type="ARBA" id="ARBA00004236"/>
    </source>
</evidence>
<dbReference type="AlphaFoldDB" id="A0AAE0EPK8"/>
<comment type="subcellular location">
    <subcellularLocation>
        <location evidence="1">Cell membrane</location>
    </subcellularLocation>
    <subcellularLocation>
        <location evidence="2">Cytoplasm</location>
        <location evidence="2">Cytoskeleton</location>
        <location evidence="2">Cilium axoneme</location>
    </subcellularLocation>
    <subcellularLocation>
        <location evidence="10">Endomembrane system</location>
        <topology evidence="10">Single-pass membrane protein</topology>
    </subcellularLocation>
</comment>
<accession>A0AAE0EPK8</accession>
<evidence type="ECO:0000256" key="6">
    <source>
        <dbReference type="ARBA" id="ARBA00022989"/>
    </source>
</evidence>
<protein>
    <submittedName>
        <fullName evidence="12">Uncharacterized protein</fullName>
    </submittedName>
</protein>
<keyword evidence="7" id="KW-0472">Membrane</keyword>
<keyword evidence="5 11" id="KW-0732">Signal</keyword>
<proteinExistence type="predicted"/>
<evidence type="ECO:0000256" key="3">
    <source>
        <dbReference type="ARBA" id="ARBA00022475"/>
    </source>
</evidence>
<evidence type="ECO:0000313" key="13">
    <source>
        <dbReference type="Proteomes" id="UP001190700"/>
    </source>
</evidence>
<dbReference type="EMBL" id="LGRX02035200">
    <property type="protein sequence ID" value="KAK3235896.1"/>
    <property type="molecule type" value="Genomic_DNA"/>
</dbReference>
<sequence length="145" mass="15614">MRARKSALVLLLLVAAFVTLNGLTLRHSAEYQHCYSGPKEEPCTNIDVSNRQLKGTLPTELGLLTSLTSLNLRNNDFTGNLPTELNSLSLLSLLDVTYNTKLCGEVIDGLNSRLSSEGTSLGYKCPDAGAKDQSSMISSGESIIH</sequence>
<comment type="caution">
    <text evidence="12">The sequence shown here is derived from an EMBL/GenBank/DDBJ whole genome shotgun (WGS) entry which is preliminary data.</text>
</comment>
<evidence type="ECO:0000256" key="7">
    <source>
        <dbReference type="ARBA" id="ARBA00023136"/>
    </source>
</evidence>
<dbReference type="SUPFAM" id="SSF52058">
    <property type="entry name" value="L domain-like"/>
    <property type="match status" value="1"/>
</dbReference>
<evidence type="ECO:0000256" key="2">
    <source>
        <dbReference type="ARBA" id="ARBA00004430"/>
    </source>
</evidence>
<evidence type="ECO:0000256" key="8">
    <source>
        <dbReference type="ARBA" id="ARBA00023170"/>
    </source>
</evidence>
<dbReference type="InterPro" id="IPR032675">
    <property type="entry name" value="LRR_dom_sf"/>
</dbReference>
<reference evidence="12 13" key="1">
    <citation type="journal article" date="2015" name="Genome Biol. Evol.">
        <title>Comparative Genomics of a Bacterivorous Green Alga Reveals Evolutionary Causalities and Consequences of Phago-Mixotrophic Mode of Nutrition.</title>
        <authorList>
            <person name="Burns J.A."/>
            <person name="Paasch A."/>
            <person name="Narechania A."/>
            <person name="Kim E."/>
        </authorList>
    </citation>
    <scope>NUCLEOTIDE SEQUENCE [LARGE SCALE GENOMIC DNA]</scope>
    <source>
        <strain evidence="12 13">PLY_AMNH</strain>
    </source>
</reference>
<dbReference type="PANTHER" id="PTHR48052:SF8">
    <property type="entry name" value="LRR RECEPTOR-LIKE SERINE_THREONINE-PROTEIN KINASE FLS2"/>
    <property type="match status" value="1"/>
</dbReference>
<evidence type="ECO:0000256" key="5">
    <source>
        <dbReference type="ARBA" id="ARBA00022729"/>
    </source>
</evidence>
<dbReference type="Proteomes" id="UP001190700">
    <property type="component" value="Unassembled WGS sequence"/>
</dbReference>
<evidence type="ECO:0000313" key="12">
    <source>
        <dbReference type="EMBL" id="KAK3235896.1"/>
    </source>
</evidence>
<organism evidence="12 13">
    <name type="scientific">Cymbomonas tetramitiformis</name>
    <dbReference type="NCBI Taxonomy" id="36881"/>
    <lineage>
        <taxon>Eukaryota</taxon>
        <taxon>Viridiplantae</taxon>
        <taxon>Chlorophyta</taxon>
        <taxon>Pyramimonadophyceae</taxon>
        <taxon>Pyramimonadales</taxon>
        <taxon>Pyramimonadaceae</taxon>
        <taxon>Cymbomonas</taxon>
    </lineage>
</organism>
<keyword evidence="13" id="KW-1185">Reference proteome</keyword>
<dbReference type="GO" id="GO:0012505">
    <property type="term" value="C:endomembrane system"/>
    <property type="evidence" value="ECO:0007669"/>
    <property type="project" value="UniProtKB-SubCell"/>
</dbReference>
<dbReference type="Gene3D" id="3.80.10.10">
    <property type="entry name" value="Ribonuclease Inhibitor"/>
    <property type="match status" value="1"/>
</dbReference>
<feature type="chain" id="PRO_5041999332" evidence="11">
    <location>
        <begin position="23"/>
        <end position="145"/>
    </location>
</feature>
<evidence type="ECO:0000256" key="10">
    <source>
        <dbReference type="ARBA" id="ARBA00037847"/>
    </source>
</evidence>
<dbReference type="GO" id="GO:0005886">
    <property type="term" value="C:plasma membrane"/>
    <property type="evidence" value="ECO:0007669"/>
    <property type="project" value="UniProtKB-SubCell"/>
</dbReference>
<keyword evidence="6" id="KW-1133">Transmembrane helix</keyword>
<keyword evidence="8" id="KW-0675">Receptor</keyword>
<evidence type="ECO:0000256" key="11">
    <source>
        <dbReference type="SAM" id="SignalP"/>
    </source>
</evidence>
<keyword evidence="3" id="KW-1003">Cell membrane</keyword>
<dbReference type="GO" id="GO:0005930">
    <property type="term" value="C:axoneme"/>
    <property type="evidence" value="ECO:0007669"/>
    <property type="project" value="UniProtKB-SubCell"/>
</dbReference>
<feature type="signal peptide" evidence="11">
    <location>
        <begin position="1"/>
        <end position="22"/>
    </location>
</feature>
<keyword evidence="9" id="KW-0325">Glycoprotein</keyword>
<keyword evidence="4" id="KW-0812">Transmembrane</keyword>
<dbReference type="PANTHER" id="PTHR48052">
    <property type="entry name" value="UNNAMED PRODUCT"/>
    <property type="match status" value="1"/>
</dbReference>
<evidence type="ECO:0000256" key="4">
    <source>
        <dbReference type="ARBA" id="ARBA00022692"/>
    </source>
</evidence>
<gene>
    <name evidence="12" type="ORF">CYMTET_53939</name>
</gene>